<dbReference type="EMBL" id="BX284601">
    <property type="protein sequence ID" value="CCD61321.1"/>
    <property type="molecule type" value="Genomic_DNA"/>
</dbReference>
<dbReference type="OMA" id="IRETIGC"/>
<sequence length="141" mass="15269">MAKACDADIINIKAERISKELAILYLTAGCNILLLILNITILFAIISYMKPAISEIRKQTFIIMDCILLTYIPNGIRDILGCKPELKLEKRQKDTGKTGKPGKTGKGKKASTTSKSKKSTTGRGTTKTGTMNTMGAATKSD</sequence>
<name>O01432_CAEEL</name>
<proteinExistence type="predicted"/>
<keyword evidence="4" id="KW-1185">Reference proteome</keyword>
<feature type="region of interest" description="Disordered" evidence="1">
    <location>
        <begin position="90"/>
        <end position="141"/>
    </location>
</feature>
<dbReference type="HOGENOM" id="CLU_1827043_0_0_1"/>
<dbReference type="Proteomes" id="UP000001940">
    <property type="component" value="Chromosome I"/>
</dbReference>
<keyword evidence="2" id="KW-1133">Transmembrane helix</keyword>
<evidence type="ECO:0000313" key="3">
    <source>
        <dbReference type="EMBL" id="CCD61321.1"/>
    </source>
</evidence>
<evidence type="ECO:0000313" key="5">
    <source>
        <dbReference type="WormBase" id="B0207.9"/>
    </source>
</evidence>
<dbReference type="eggNOG" id="ENOG502T9JF">
    <property type="taxonomic scope" value="Eukaryota"/>
</dbReference>
<keyword evidence="2" id="KW-0812">Transmembrane</keyword>
<feature type="compositionally biased region" description="Low complexity" evidence="1">
    <location>
        <begin position="121"/>
        <end position="130"/>
    </location>
</feature>
<accession>O01432</accession>
<dbReference type="InParanoid" id="O01432"/>
<dbReference type="UCSC" id="B0207.9">
    <property type="organism name" value="c. elegans"/>
</dbReference>
<dbReference type="KEGG" id="cel:CELE_B0207.9"/>
<gene>
    <name evidence="3 5" type="ORF">B0207.9</name>
    <name evidence="3" type="ORF">CELE_B0207.9</name>
</gene>
<dbReference type="PIR" id="G87790">
    <property type="entry name" value="G87790"/>
</dbReference>
<dbReference type="STRING" id="6239.B0207.9.2"/>
<evidence type="ECO:0000256" key="2">
    <source>
        <dbReference type="SAM" id="Phobius"/>
    </source>
</evidence>
<feature type="compositionally biased region" description="Basic residues" evidence="1">
    <location>
        <begin position="103"/>
        <end position="120"/>
    </location>
</feature>
<organism evidence="3 4">
    <name type="scientific">Caenorhabditis elegans</name>
    <dbReference type="NCBI Taxonomy" id="6239"/>
    <lineage>
        <taxon>Eukaryota</taxon>
        <taxon>Metazoa</taxon>
        <taxon>Ecdysozoa</taxon>
        <taxon>Nematoda</taxon>
        <taxon>Chromadorea</taxon>
        <taxon>Rhabditida</taxon>
        <taxon>Rhabditina</taxon>
        <taxon>Rhabditomorpha</taxon>
        <taxon>Rhabditoidea</taxon>
        <taxon>Rhabditidae</taxon>
        <taxon>Peloderinae</taxon>
        <taxon>Caenorhabditis</taxon>
    </lineage>
</organism>
<dbReference type="OrthoDB" id="5850881at2759"/>
<dbReference type="FunCoup" id="O01432">
    <property type="interactions" value="343"/>
</dbReference>
<evidence type="ECO:0000313" key="4">
    <source>
        <dbReference type="Proteomes" id="UP000001940"/>
    </source>
</evidence>
<dbReference type="RefSeq" id="NP_491719.1">
    <property type="nucleotide sequence ID" value="NM_059318.4"/>
</dbReference>
<dbReference type="AlphaFoldDB" id="O01432"/>
<protein>
    <submittedName>
        <fullName evidence="3">G_PROTEIN_RECEP_F1_2 domain-containing protein</fullName>
    </submittedName>
</protein>
<evidence type="ECO:0000256" key="1">
    <source>
        <dbReference type="SAM" id="MobiDB-lite"/>
    </source>
</evidence>
<keyword evidence="2" id="KW-0472">Membrane</keyword>
<dbReference type="GeneID" id="181838"/>
<reference evidence="3 4" key="1">
    <citation type="journal article" date="1998" name="Science">
        <title>Genome sequence of the nematode C. elegans: a platform for investigating biology.</title>
        <authorList>
            <consortium name="The C. elegans sequencing consortium"/>
            <person name="Sulson J.E."/>
            <person name="Waterston R."/>
        </authorList>
    </citation>
    <scope>NUCLEOTIDE SEQUENCE [LARGE SCALE GENOMIC DNA]</scope>
    <source>
        <strain evidence="3 4">Bristol N2</strain>
    </source>
</reference>
<dbReference type="Bgee" id="WBGene00015032">
    <property type="expression patterns" value="Expressed in adult organism and 1 other cell type or tissue"/>
</dbReference>
<dbReference type="CTD" id="181838"/>
<dbReference type="PaxDb" id="6239-B0207.9"/>
<dbReference type="WormBase" id="B0207.9">
    <property type="protein sequence ID" value="CE07687"/>
    <property type="gene ID" value="WBGene00015032"/>
</dbReference>
<dbReference type="SMR" id="O01432"/>
<dbReference type="AGR" id="WB:WBGene00015032"/>
<feature type="transmembrane region" description="Helical" evidence="2">
    <location>
        <begin position="23"/>
        <end position="49"/>
    </location>
</feature>